<organism evidence="13 14">
    <name type="scientific">Pseudobutyrivibrio xylanivorans DSM 14809</name>
    <dbReference type="NCBI Taxonomy" id="1123012"/>
    <lineage>
        <taxon>Bacteria</taxon>
        <taxon>Bacillati</taxon>
        <taxon>Bacillota</taxon>
        <taxon>Clostridia</taxon>
        <taxon>Lachnospirales</taxon>
        <taxon>Lachnospiraceae</taxon>
        <taxon>Pseudobutyrivibrio</taxon>
    </lineage>
</organism>
<dbReference type="GO" id="GO:0006260">
    <property type="term" value="P:DNA replication"/>
    <property type="evidence" value="ECO:0007669"/>
    <property type="project" value="UniProtKB-KW"/>
</dbReference>
<name>A0A1M6CSS5_PSEXY</name>
<dbReference type="PANTHER" id="PTHR47707">
    <property type="entry name" value="8-OXO-DGTP DIPHOSPHATASE"/>
    <property type="match status" value="1"/>
</dbReference>
<dbReference type="EC" id="3.6.1.55" evidence="11"/>
<evidence type="ECO:0000256" key="11">
    <source>
        <dbReference type="ARBA" id="ARBA00038905"/>
    </source>
</evidence>
<dbReference type="GO" id="GO:0044716">
    <property type="term" value="F:8-oxo-GDP phosphatase activity"/>
    <property type="evidence" value="ECO:0007669"/>
    <property type="project" value="TreeGrafter"/>
</dbReference>
<comment type="catalytic activity">
    <reaction evidence="10">
        <text>8-oxo-dGTP + H2O = 8-oxo-dGMP + diphosphate + H(+)</text>
        <dbReference type="Rhea" id="RHEA:31575"/>
        <dbReference type="ChEBI" id="CHEBI:15377"/>
        <dbReference type="ChEBI" id="CHEBI:15378"/>
        <dbReference type="ChEBI" id="CHEBI:33019"/>
        <dbReference type="ChEBI" id="CHEBI:63224"/>
        <dbReference type="ChEBI" id="CHEBI:77896"/>
        <dbReference type="EC" id="3.6.1.55"/>
    </reaction>
</comment>
<proteinExistence type="inferred from homology"/>
<dbReference type="AlphaFoldDB" id="A0A1M6CSS5"/>
<keyword evidence="5" id="KW-0479">Metal-binding</keyword>
<dbReference type="Pfam" id="PF00293">
    <property type="entry name" value="NUDIX"/>
    <property type="match status" value="1"/>
</dbReference>
<keyword evidence="7" id="KW-0378">Hydrolase</keyword>
<evidence type="ECO:0000313" key="13">
    <source>
        <dbReference type="EMBL" id="SHI63911.1"/>
    </source>
</evidence>
<dbReference type="PANTHER" id="PTHR47707:SF1">
    <property type="entry name" value="NUDIX HYDROLASE FAMILY PROTEIN"/>
    <property type="match status" value="1"/>
</dbReference>
<evidence type="ECO:0000256" key="9">
    <source>
        <dbReference type="ARBA" id="ARBA00023204"/>
    </source>
</evidence>
<evidence type="ECO:0000259" key="12">
    <source>
        <dbReference type="PROSITE" id="PS51462"/>
    </source>
</evidence>
<dbReference type="InterPro" id="IPR015797">
    <property type="entry name" value="NUDIX_hydrolase-like_dom_sf"/>
</dbReference>
<dbReference type="GO" id="GO:0008413">
    <property type="term" value="F:8-oxo-7,8-dihydroguanosine triphosphate pyrophosphatase activity"/>
    <property type="evidence" value="ECO:0007669"/>
    <property type="project" value="TreeGrafter"/>
</dbReference>
<dbReference type="SUPFAM" id="SSF55811">
    <property type="entry name" value="Nudix"/>
    <property type="match status" value="1"/>
</dbReference>
<comment type="cofactor">
    <cofactor evidence="1">
        <name>Mg(2+)</name>
        <dbReference type="ChEBI" id="CHEBI:18420"/>
    </cofactor>
</comment>
<dbReference type="Proteomes" id="UP000184185">
    <property type="component" value="Unassembled WGS sequence"/>
</dbReference>
<dbReference type="GO" id="GO:0046872">
    <property type="term" value="F:metal ion binding"/>
    <property type="evidence" value="ECO:0007669"/>
    <property type="project" value="UniProtKB-KW"/>
</dbReference>
<keyword evidence="14" id="KW-1185">Reference proteome</keyword>
<protein>
    <recommendedName>
        <fullName evidence="11">8-oxo-dGTP diphosphatase</fullName>
        <ecNumber evidence="11">3.6.1.55</ecNumber>
    </recommendedName>
</protein>
<gene>
    <name evidence="13" type="ORF">SAMN02745725_00805</name>
</gene>
<evidence type="ECO:0000256" key="7">
    <source>
        <dbReference type="ARBA" id="ARBA00022801"/>
    </source>
</evidence>
<evidence type="ECO:0000256" key="2">
    <source>
        <dbReference type="ARBA" id="ARBA00005582"/>
    </source>
</evidence>
<dbReference type="GO" id="GO:0006281">
    <property type="term" value="P:DNA repair"/>
    <property type="evidence" value="ECO:0007669"/>
    <property type="project" value="UniProtKB-KW"/>
</dbReference>
<evidence type="ECO:0000256" key="10">
    <source>
        <dbReference type="ARBA" id="ARBA00035861"/>
    </source>
</evidence>
<reference evidence="13 14" key="1">
    <citation type="submission" date="2016-11" db="EMBL/GenBank/DDBJ databases">
        <authorList>
            <person name="Jaros S."/>
            <person name="Januszkiewicz K."/>
            <person name="Wedrychowicz H."/>
        </authorList>
    </citation>
    <scope>NUCLEOTIDE SEQUENCE [LARGE SCALE GENOMIC DNA]</scope>
    <source>
        <strain evidence="13 14">DSM 14809</strain>
    </source>
</reference>
<evidence type="ECO:0000256" key="3">
    <source>
        <dbReference type="ARBA" id="ARBA00022457"/>
    </source>
</evidence>
<dbReference type="InterPro" id="IPR020476">
    <property type="entry name" value="Nudix_hydrolase"/>
</dbReference>
<accession>A0A1M6CSS5</accession>
<evidence type="ECO:0000256" key="5">
    <source>
        <dbReference type="ARBA" id="ARBA00022723"/>
    </source>
</evidence>
<dbReference type="PRINTS" id="PR00502">
    <property type="entry name" value="NUDIXFAMILY"/>
</dbReference>
<dbReference type="GO" id="GO:0035539">
    <property type="term" value="F:8-oxo-7,8-dihydrodeoxyguanosine triphosphate pyrophosphatase activity"/>
    <property type="evidence" value="ECO:0007669"/>
    <property type="project" value="UniProtKB-EC"/>
</dbReference>
<dbReference type="Gene3D" id="3.90.79.10">
    <property type="entry name" value="Nucleoside Triphosphate Pyrophosphohydrolase"/>
    <property type="match status" value="1"/>
</dbReference>
<keyword evidence="4" id="KW-0235">DNA replication</keyword>
<comment type="similarity">
    <text evidence="2">Belongs to the Nudix hydrolase family.</text>
</comment>
<dbReference type="InterPro" id="IPR047127">
    <property type="entry name" value="MutT-like"/>
</dbReference>
<dbReference type="InterPro" id="IPR000086">
    <property type="entry name" value="NUDIX_hydrolase_dom"/>
</dbReference>
<keyword evidence="3" id="KW-0515">Mutator protein</keyword>
<dbReference type="CDD" id="cd03425">
    <property type="entry name" value="NUDIX_MutT_NudA_like"/>
    <property type="match status" value="1"/>
</dbReference>
<dbReference type="EMBL" id="FQYQ01000003">
    <property type="protein sequence ID" value="SHI63911.1"/>
    <property type="molecule type" value="Genomic_DNA"/>
</dbReference>
<evidence type="ECO:0000256" key="4">
    <source>
        <dbReference type="ARBA" id="ARBA00022705"/>
    </source>
</evidence>
<keyword evidence="9" id="KW-0234">DNA repair</keyword>
<evidence type="ECO:0000256" key="6">
    <source>
        <dbReference type="ARBA" id="ARBA00022763"/>
    </source>
</evidence>
<keyword evidence="8" id="KW-0460">Magnesium</keyword>
<evidence type="ECO:0000313" key="14">
    <source>
        <dbReference type="Proteomes" id="UP000184185"/>
    </source>
</evidence>
<dbReference type="OrthoDB" id="9810648at2"/>
<sequence length="133" mass="14995">MKTIKVVAAVICDSIQEKNKIFATARGYGDYKGGWEFPGGKVEAGETSEQALVREIMEELDTLIEVGPFIDTIEYDYPTFHLSMDCFYCEVKKGHLELKEAEAAKWLTRETIDAVAWLPADITLIAKIKNDMQ</sequence>
<dbReference type="RefSeq" id="WP_072913063.1">
    <property type="nucleotide sequence ID" value="NZ_FQYQ01000003.1"/>
</dbReference>
<evidence type="ECO:0000256" key="1">
    <source>
        <dbReference type="ARBA" id="ARBA00001946"/>
    </source>
</evidence>
<evidence type="ECO:0000256" key="8">
    <source>
        <dbReference type="ARBA" id="ARBA00022842"/>
    </source>
</evidence>
<keyword evidence="6" id="KW-0227">DNA damage</keyword>
<feature type="domain" description="Nudix hydrolase" evidence="12">
    <location>
        <begin position="2"/>
        <end position="131"/>
    </location>
</feature>
<dbReference type="GO" id="GO:0044715">
    <property type="term" value="F:8-oxo-dGDP phosphatase activity"/>
    <property type="evidence" value="ECO:0007669"/>
    <property type="project" value="TreeGrafter"/>
</dbReference>
<dbReference type="PROSITE" id="PS51462">
    <property type="entry name" value="NUDIX"/>
    <property type="match status" value="1"/>
</dbReference>